<dbReference type="Pfam" id="PF13489">
    <property type="entry name" value="Methyltransf_23"/>
    <property type="match status" value="1"/>
</dbReference>
<keyword evidence="3" id="KW-0808">Transferase</keyword>
<dbReference type="InterPro" id="IPR038576">
    <property type="entry name" value="Methyltransf_Zn-bd_dom_put_sf"/>
</dbReference>
<dbReference type="InterPro" id="IPR013630">
    <property type="entry name" value="Methyltransf_Zn-bd_dom_put"/>
</dbReference>
<proteinExistence type="predicted"/>
<keyword evidence="4" id="KW-1185">Reference proteome</keyword>
<dbReference type="Gene3D" id="3.40.50.150">
    <property type="entry name" value="Vaccinia Virus protein VP39"/>
    <property type="match status" value="1"/>
</dbReference>
<dbReference type="PANTHER" id="PTHR43861">
    <property type="entry name" value="TRANS-ACONITATE 2-METHYLTRANSFERASE-RELATED"/>
    <property type="match status" value="1"/>
</dbReference>
<reference evidence="3 4" key="1">
    <citation type="submission" date="2020-10" db="EMBL/GenBank/DDBJ databases">
        <title>Phylogeny of dyella-like bacteria.</title>
        <authorList>
            <person name="Fu J."/>
        </authorList>
    </citation>
    <scope>NUCLEOTIDE SEQUENCE [LARGE SCALE GENOMIC DNA]</scope>
    <source>
        <strain evidence="3 4">DHOB07</strain>
    </source>
</reference>
<keyword evidence="3" id="KW-0489">Methyltransferase</keyword>
<accession>A0ABW8IQX6</accession>
<evidence type="ECO:0000259" key="2">
    <source>
        <dbReference type="Pfam" id="PF08484"/>
    </source>
</evidence>
<evidence type="ECO:0000313" key="3">
    <source>
        <dbReference type="EMBL" id="MFK2872288.1"/>
    </source>
</evidence>
<dbReference type="GO" id="GO:0008168">
    <property type="term" value="F:methyltransferase activity"/>
    <property type="evidence" value="ECO:0007669"/>
    <property type="project" value="UniProtKB-KW"/>
</dbReference>
<evidence type="ECO:0000313" key="4">
    <source>
        <dbReference type="Proteomes" id="UP001620405"/>
    </source>
</evidence>
<protein>
    <submittedName>
        <fullName evidence="3">Class I SAM-dependent methyltransferase</fullName>
    </submittedName>
</protein>
<dbReference type="RefSeq" id="WP_284399229.1">
    <property type="nucleotide sequence ID" value="NZ_BSNQ01000003.1"/>
</dbReference>
<dbReference type="SUPFAM" id="SSF53335">
    <property type="entry name" value="S-adenosyl-L-methionine-dependent methyltransferases"/>
    <property type="match status" value="1"/>
</dbReference>
<gene>
    <name evidence="3" type="ORF">ISP13_01995</name>
</gene>
<dbReference type="PANTHER" id="PTHR43861:SF5">
    <property type="entry name" value="BLL5978 PROTEIN"/>
    <property type="match status" value="1"/>
</dbReference>
<dbReference type="Proteomes" id="UP001620405">
    <property type="component" value="Unassembled WGS sequence"/>
</dbReference>
<feature type="domain" description="C-methyltransferase" evidence="2">
    <location>
        <begin position="244"/>
        <end position="403"/>
    </location>
</feature>
<dbReference type="Gene3D" id="6.20.50.110">
    <property type="entry name" value="Methyltransferase, zinc-binding domain"/>
    <property type="match status" value="1"/>
</dbReference>
<sequence>MNCRHCGAHLDLSLVDLGSTPPSNAYLSLDSLKRPEKWFPLSVLVCRECWLAQTEDFSEASELFDREYAYFSGFSISWLNHCEQYVTTMIARFDLGPDSHVVEVAANDGSLLQYFKQHKIPCLGIEPTASTAQSARAKGLPVVEDFFSVRLAKALLEEGRQADLMVANNVLAHVPDINDFVAGFAVLLKPHGVVTFEFPHLLELMAENQFDTVYHEHFSYLSMTAVNKIFADNGLVAYEVQQLPTHGGSLRVFCQRSDTGRRTIRDSVERLLQQEASAGVRNPAFYADFQARAEVVKNEFLGFLLKARREGKEVVAYGAAAKGNTLLNFAGVRGDLLAFVVDKNPAKQGKYLPGSRIPIVSEEHLLQHKPSYVVIFPWNLKSEIMQQLAYIRNWGGSFVTAVPQLSVIPAC</sequence>
<feature type="domain" description="Methyltransferase putative zinc binding" evidence="1">
    <location>
        <begin position="3"/>
        <end position="64"/>
    </location>
</feature>
<evidence type="ECO:0000259" key="1">
    <source>
        <dbReference type="Pfam" id="PF08421"/>
    </source>
</evidence>
<dbReference type="Gene3D" id="6.10.250.3100">
    <property type="match status" value="1"/>
</dbReference>
<name>A0ABW8IQX6_9GAMM</name>
<dbReference type="Pfam" id="PF08421">
    <property type="entry name" value="Methyltransf_13"/>
    <property type="match status" value="1"/>
</dbReference>
<comment type="caution">
    <text evidence="3">The sequence shown here is derived from an EMBL/GenBank/DDBJ whole genome shotgun (WGS) entry which is preliminary data.</text>
</comment>
<dbReference type="InterPro" id="IPR013691">
    <property type="entry name" value="MeTrfase_14"/>
</dbReference>
<dbReference type="Pfam" id="PF08484">
    <property type="entry name" value="Methyltransf_14"/>
    <property type="match status" value="1"/>
</dbReference>
<dbReference type="Gene3D" id="3.40.50.720">
    <property type="entry name" value="NAD(P)-binding Rossmann-like Domain"/>
    <property type="match status" value="1"/>
</dbReference>
<dbReference type="EMBL" id="JADIKG010000009">
    <property type="protein sequence ID" value="MFK2872288.1"/>
    <property type="molecule type" value="Genomic_DNA"/>
</dbReference>
<dbReference type="GO" id="GO:0032259">
    <property type="term" value="P:methylation"/>
    <property type="evidence" value="ECO:0007669"/>
    <property type="project" value="UniProtKB-KW"/>
</dbReference>
<organism evidence="3 4">
    <name type="scientific">Dyella lipolytica</name>
    <dbReference type="NCBI Taxonomy" id="1867835"/>
    <lineage>
        <taxon>Bacteria</taxon>
        <taxon>Pseudomonadati</taxon>
        <taxon>Pseudomonadota</taxon>
        <taxon>Gammaproteobacteria</taxon>
        <taxon>Lysobacterales</taxon>
        <taxon>Rhodanobacteraceae</taxon>
        <taxon>Dyella</taxon>
    </lineage>
</organism>
<dbReference type="InterPro" id="IPR029063">
    <property type="entry name" value="SAM-dependent_MTases_sf"/>
</dbReference>